<dbReference type="EMBL" id="APVH01000009">
    <property type="protein sequence ID" value="EPX85340.1"/>
    <property type="molecule type" value="Genomic_DNA"/>
</dbReference>
<organism evidence="1 2">
    <name type="scientific">Salipiger mucosus DSM 16094</name>
    <dbReference type="NCBI Taxonomy" id="1123237"/>
    <lineage>
        <taxon>Bacteria</taxon>
        <taxon>Pseudomonadati</taxon>
        <taxon>Pseudomonadota</taxon>
        <taxon>Alphaproteobacteria</taxon>
        <taxon>Rhodobacterales</taxon>
        <taxon>Roseobacteraceae</taxon>
        <taxon>Salipiger</taxon>
    </lineage>
</organism>
<proteinExistence type="predicted"/>
<evidence type="ECO:0000313" key="2">
    <source>
        <dbReference type="Proteomes" id="UP000015347"/>
    </source>
</evidence>
<accession>S9S575</accession>
<keyword evidence="2" id="KW-1185">Reference proteome</keyword>
<dbReference type="Proteomes" id="UP000015347">
    <property type="component" value="Unassembled WGS sequence"/>
</dbReference>
<dbReference type="AlphaFoldDB" id="S9S575"/>
<protein>
    <submittedName>
        <fullName evidence="1">Uncharacterized protein</fullName>
    </submittedName>
</protein>
<name>S9S575_9RHOB</name>
<dbReference type="HOGENOM" id="CLU_3316685_0_0_5"/>
<gene>
    <name evidence="1" type="ORF">Salmuc_02719</name>
</gene>
<evidence type="ECO:0000313" key="1">
    <source>
        <dbReference type="EMBL" id="EPX85340.1"/>
    </source>
</evidence>
<reference evidence="2" key="1">
    <citation type="journal article" date="2014" name="Stand. Genomic Sci.">
        <title>Genome sequence of the exopolysaccharide-producing Salipiger mucosus type strain (DSM 16094(T)), a moderately halophilic member of the Roseobacter clade.</title>
        <authorList>
            <person name="Riedel T."/>
            <person name="Spring S."/>
            <person name="Fiebig A."/>
            <person name="Petersen J."/>
            <person name="Kyrpides N.C."/>
            <person name="Goker M."/>
            <person name="Klenk H.P."/>
        </authorList>
    </citation>
    <scope>NUCLEOTIDE SEQUENCE [LARGE SCALE GENOMIC DNA]</scope>
    <source>
        <strain evidence="2">DSM 16094</strain>
    </source>
</reference>
<sequence length="39" mass="3997">MKCAKNANSAIVFVGALQPLNIATNMHDGLGVLDGLEIG</sequence>
<comment type="caution">
    <text evidence="1">The sequence shown here is derived from an EMBL/GenBank/DDBJ whole genome shotgun (WGS) entry which is preliminary data.</text>
</comment>